<accession>A0AA42KV64</accession>
<sequence length="394" mass="44327">MNLLLNTESMRPPLTGIGNYTYHLVQELSRRDDIESFYCFDGQRFLHPQIMLQQCADASTSYQQASPTRNAASSGLTSLIRKIPGAYRVRQSIRDLRLLQQTHRHRGFLYHEPNFILKKHPGPKVATIHDLSFMHYPQFHPAERVEWMMGGLHDTIGRADMLITVSELVRTELIDCLNVAPDRVRAIHLGVDACYQPRTAEQTQATLKRHDLCHGKYLLFVGTLEPRKGVDLLMDAWMQLPANMRREFPLVLVGSSGWRNQQLLERVHELQNSEGLRWLKYVAASELPQIYAGAAAFAYPSLYEGFGLPVLEAMASGVPVVCTAGTSMAEFAGDAPVLFERGRAEELSACLHRLLESEDARLHLANIGLGVASSFTWSRFAARTYDAYRLAAAC</sequence>
<gene>
    <name evidence="4" type="ORF">N7335_02740</name>
</gene>
<comment type="caution">
    <text evidence="4">The sequence shown here is derived from an EMBL/GenBank/DDBJ whole genome shotgun (WGS) entry which is preliminary data.</text>
</comment>
<dbReference type="EMBL" id="JAODZE010000002">
    <property type="protein sequence ID" value="MDH0145303.1"/>
    <property type="molecule type" value="Genomic_DNA"/>
</dbReference>
<keyword evidence="1" id="KW-0808">Transferase</keyword>
<dbReference type="SUPFAM" id="SSF53756">
    <property type="entry name" value="UDP-Glycosyltransferase/glycogen phosphorylase"/>
    <property type="match status" value="1"/>
</dbReference>
<dbReference type="Pfam" id="PF00534">
    <property type="entry name" value="Glycos_transf_1"/>
    <property type="match status" value="1"/>
</dbReference>
<dbReference type="PANTHER" id="PTHR46401:SF2">
    <property type="entry name" value="GLYCOSYLTRANSFERASE WBBK-RELATED"/>
    <property type="match status" value="1"/>
</dbReference>
<reference evidence="4" key="1">
    <citation type="submission" date="2022-09" db="EMBL/GenBank/DDBJ databases">
        <title>Intensive care unit water sources are persistently colonized with multi-drug resistant bacteria and are the site of extensive horizontal gene transfer of antibiotic resistance genes.</title>
        <authorList>
            <person name="Diorio-Toth L."/>
        </authorList>
    </citation>
    <scope>NUCLEOTIDE SEQUENCE</scope>
    <source>
        <strain evidence="4">GD04147</strain>
    </source>
</reference>
<dbReference type="GO" id="GO:0009103">
    <property type="term" value="P:lipopolysaccharide biosynthetic process"/>
    <property type="evidence" value="ECO:0007669"/>
    <property type="project" value="TreeGrafter"/>
</dbReference>
<dbReference type="PANTHER" id="PTHR46401">
    <property type="entry name" value="GLYCOSYLTRANSFERASE WBBK-RELATED"/>
    <property type="match status" value="1"/>
</dbReference>
<proteinExistence type="predicted"/>
<dbReference type="Gene3D" id="3.40.50.2000">
    <property type="entry name" value="Glycogen Phosphorylase B"/>
    <property type="match status" value="2"/>
</dbReference>
<feature type="domain" description="Glycosyltransferase subfamily 4-like N-terminal" evidence="3">
    <location>
        <begin position="16"/>
        <end position="192"/>
    </location>
</feature>
<evidence type="ECO:0000313" key="4">
    <source>
        <dbReference type="EMBL" id="MDH0145303.1"/>
    </source>
</evidence>
<evidence type="ECO:0000256" key="1">
    <source>
        <dbReference type="ARBA" id="ARBA00022679"/>
    </source>
</evidence>
<dbReference type="RefSeq" id="WP_279647976.1">
    <property type="nucleotide sequence ID" value="NZ_JAODZE010000002.1"/>
</dbReference>
<dbReference type="InterPro" id="IPR028098">
    <property type="entry name" value="Glyco_trans_4-like_N"/>
</dbReference>
<name>A0AA42KV64_STUST</name>
<dbReference type="InterPro" id="IPR001296">
    <property type="entry name" value="Glyco_trans_1"/>
</dbReference>
<dbReference type="Proteomes" id="UP001158076">
    <property type="component" value="Unassembled WGS sequence"/>
</dbReference>
<organism evidence="4 5">
    <name type="scientific">Stutzerimonas stutzeri</name>
    <name type="common">Pseudomonas stutzeri</name>
    <dbReference type="NCBI Taxonomy" id="316"/>
    <lineage>
        <taxon>Bacteria</taxon>
        <taxon>Pseudomonadati</taxon>
        <taxon>Pseudomonadota</taxon>
        <taxon>Gammaproteobacteria</taxon>
        <taxon>Pseudomonadales</taxon>
        <taxon>Pseudomonadaceae</taxon>
        <taxon>Stutzerimonas</taxon>
    </lineage>
</organism>
<evidence type="ECO:0000313" key="5">
    <source>
        <dbReference type="Proteomes" id="UP001158076"/>
    </source>
</evidence>
<feature type="domain" description="Glycosyl transferase family 1" evidence="2">
    <location>
        <begin position="216"/>
        <end position="366"/>
    </location>
</feature>
<dbReference type="CDD" id="cd03809">
    <property type="entry name" value="GT4_MtfB-like"/>
    <property type="match status" value="1"/>
</dbReference>
<dbReference type="AlphaFoldDB" id="A0AA42KV64"/>
<dbReference type="Pfam" id="PF13439">
    <property type="entry name" value="Glyco_transf_4"/>
    <property type="match status" value="1"/>
</dbReference>
<evidence type="ECO:0000259" key="2">
    <source>
        <dbReference type="Pfam" id="PF00534"/>
    </source>
</evidence>
<protein>
    <submittedName>
        <fullName evidence="4">Glycosyltransferase family 4 protein</fullName>
    </submittedName>
</protein>
<dbReference type="GO" id="GO:0016757">
    <property type="term" value="F:glycosyltransferase activity"/>
    <property type="evidence" value="ECO:0007669"/>
    <property type="project" value="InterPro"/>
</dbReference>
<evidence type="ECO:0000259" key="3">
    <source>
        <dbReference type="Pfam" id="PF13439"/>
    </source>
</evidence>